<dbReference type="Proteomes" id="UP001241605">
    <property type="component" value="Chromosome"/>
</dbReference>
<dbReference type="RefSeq" id="WP_282299941.1">
    <property type="nucleotide sequence ID" value="NZ_CP124616.1"/>
</dbReference>
<protein>
    <recommendedName>
        <fullName evidence="3">HPr kinase</fullName>
    </recommendedName>
</protein>
<accession>A0ABY8QFD1</accession>
<dbReference type="Gene3D" id="3.40.50.300">
    <property type="entry name" value="P-loop containing nucleotide triphosphate hydrolases"/>
    <property type="match status" value="1"/>
</dbReference>
<organism evidence="1 2">
    <name type="scientific">Tropicibacter oceani</name>
    <dbReference type="NCBI Taxonomy" id="3058420"/>
    <lineage>
        <taxon>Bacteria</taxon>
        <taxon>Pseudomonadati</taxon>
        <taxon>Pseudomonadota</taxon>
        <taxon>Alphaproteobacteria</taxon>
        <taxon>Rhodobacterales</taxon>
        <taxon>Roseobacteraceae</taxon>
        <taxon>Tropicibacter</taxon>
    </lineage>
</organism>
<dbReference type="EMBL" id="CP124616">
    <property type="protein sequence ID" value="WGW03307.1"/>
    <property type="molecule type" value="Genomic_DNA"/>
</dbReference>
<name>A0ABY8QFD1_9RHOB</name>
<proteinExistence type="predicted"/>
<gene>
    <name evidence="1" type="ORF">QF118_15450</name>
</gene>
<evidence type="ECO:0008006" key="3">
    <source>
        <dbReference type="Google" id="ProtNLM"/>
    </source>
</evidence>
<sequence>MSADIESCAIGAHLVLHNRASGAIVLAAPELARLLHEDPRTQAERDTLASWQSAGLFDAERYSPGQAIAARPLAGKVGLGFAAGAARATLWMPQDPLLDQLNCVLARYAQPGGAPTQPELSIEVEGDDYTLYRDGVALTERIDRDAARYACILAISEALVGGDAVAANMHASAVARGGRALVFVGGSGSGKTTTALGLMGRGWSQVADDHVPLHRNGHQVFSFPAAVGTKARSWALPEVQALFTAGREMPKVRDGVRYVEVSRQVAAGSVVPVAAVIFPTHDAGADFEMHRVTPEEALLRAIEGGARVSRGLNTLAPLARLLDQVPAYRMVYSHSGQSLDACESLPEL</sequence>
<keyword evidence="2" id="KW-1185">Reference proteome</keyword>
<evidence type="ECO:0000313" key="2">
    <source>
        <dbReference type="Proteomes" id="UP001241605"/>
    </source>
</evidence>
<evidence type="ECO:0000313" key="1">
    <source>
        <dbReference type="EMBL" id="WGW03307.1"/>
    </source>
</evidence>
<dbReference type="SUPFAM" id="SSF53795">
    <property type="entry name" value="PEP carboxykinase-like"/>
    <property type="match status" value="1"/>
</dbReference>
<reference evidence="1 2" key="1">
    <citation type="submission" date="2023-05" db="EMBL/GenBank/DDBJ databases">
        <title>YMD87, complete Genome.</title>
        <authorList>
            <person name="Zhang J."/>
            <person name="Xu X."/>
        </authorList>
    </citation>
    <scope>NUCLEOTIDE SEQUENCE [LARGE SCALE GENOMIC DNA]</scope>
    <source>
        <strain evidence="1 2">YMD87</strain>
    </source>
</reference>
<dbReference type="InterPro" id="IPR027417">
    <property type="entry name" value="P-loop_NTPase"/>
</dbReference>